<evidence type="ECO:0000256" key="1">
    <source>
        <dbReference type="ARBA" id="ARBA00022490"/>
    </source>
</evidence>
<dbReference type="InterPro" id="IPR014729">
    <property type="entry name" value="Rossmann-like_a/b/a_fold"/>
</dbReference>
<dbReference type="PANTHER" id="PTHR21342">
    <property type="entry name" value="PHOSPHOPANTETHEINE ADENYLYLTRANSFERASE"/>
    <property type="match status" value="1"/>
</dbReference>
<evidence type="ECO:0000259" key="10">
    <source>
        <dbReference type="Pfam" id="PF01467"/>
    </source>
</evidence>
<evidence type="ECO:0000256" key="4">
    <source>
        <dbReference type="ARBA" id="ARBA00022741"/>
    </source>
</evidence>
<name>A0ABQ4BYU0_9ACTN</name>
<evidence type="ECO:0000313" key="12">
    <source>
        <dbReference type="Proteomes" id="UP000624325"/>
    </source>
</evidence>
<feature type="binding site" evidence="9">
    <location>
        <position position="14"/>
    </location>
    <ligand>
        <name>substrate</name>
    </ligand>
</feature>
<sequence>MDRRPGAHAVYPGTFDPFTAGHVDVVDRVRHLFARVTVLVAVNADKHPTVAPAQRLAALRELLPPSWSNVEATEWSGLTATFCRDHQAAVIVRGIRDAGDLRYESELAAMNENLGIATLFVPARPELTTVSSTAARALNRTRR</sequence>
<feature type="domain" description="Cytidyltransferase-like" evidence="10">
    <location>
        <begin position="10"/>
        <end position="137"/>
    </location>
</feature>
<dbReference type="NCBIfam" id="TIGR01510">
    <property type="entry name" value="coaD_prev_kdtB"/>
    <property type="match status" value="1"/>
</dbReference>
<evidence type="ECO:0000256" key="9">
    <source>
        <dbReference type="HAMAP-Rule" id="MF_00151"/>
    </source>
</evidence>
<comment type="similarity">
    <text evidence="9">Belongs to the bacterial CoaD family.</text>
</comment>
<keyword evidence="1 9" id="KW-0963">Cytoplasm</keyword>
<keyword evidence="6 9" id="KW-0460">Magnesium</keyword>
<dbReference type="SUPFAM" id="SSF52374">
    <property type="entry name" value="Nucleotidylyl transferase"/>
    <property type="match status" value="1"/>
</dbReference>
<gene>
    <name evidence="11" type="primary">coaD_1</name>
    <name evidence="9" type="synonym">coaD</name>
    <name evidence="11" type="ORF">Air01nite_17870</name>
</gene>
<keyword evidence="7 9" id="KW-0173">Coenzyme A biosynthesis</keyword>
<dbReference type="PRINTS" id="PR01020">
    <property type="entry name" value="LPSBIOSNTHSS"/>
</dbReference>
<proteinExistence type="inferred from homology"/>
<evidence type="ECO:0000256" key="8">
    <source>
        <dbReference type="ARBA" id="ARBA00029346"/>
    </source>
</evidence>
<feature type="binding site" evidence="9">
    <location>
        <begin position="127"/>
        <end position="133"/>
    </location>
    <ligand>
        <name>ATP</name>
        <dbReference type="ChEBI" id="CHEBI:30616"/>
    </ligand>
</feature>
<organism evidence="11 12">
    <name type="scientific">Asanoa iriomotensis</name>
    <dbReference type="NCBI Taxonomy" id="234613"/>
    <lineage>
        <taxon>Bacteria</taxon>
        <taxon>Bacillati</taxon>
        <taxon>Actinomycetota</taxon>
        <taxon>Actinomycetes</taxon>
        <taxon>Micromonosporales</taxon>
        <taxon>Micromonosporaceae</taxon>
        <taxon>Asanoa</taxon>
    </lineage>
</organism>
<feature type="binding site" evidence="9">
    <location>
        <begin position="14"/>
        <end position="15"/>
    </location>
    <ligand>
        <name>ATP</name>
        <dbReference type="ChEBI" id="CHEBI:30616"/>
    </ligand>
</feature>
<comment type="cofactor">
    <cofactor evidence="9">
        <name>Mg(2+)</name>
        <dbReference type="ChEBI" id="CHEBI:18420"/>
    </cofactor>
</comment>
<dbReference type="Proteomes" id="UP000624325">
    <property type="component" value="Unassembled WGS sequence"/>
</dbReference>
<dbReference type="EC" id="2.7.7.3" evidence="9"/>
<evidence type="ECO:0000313" key="11">
    <source>
        <dbReference type="EMBL" id="GIF55692.1"/>
    </source>
</evidence>
<feature type="binding site" evidence="9">
    <location>
        <position position="79"/>
    </location>
    <ligand>
        <name>substrate</name>
    </ligand>
</feature>
<feature type="binding site" evidence="9">
    <location>
        <position position="22"/>
    </location>
    <ligand>
        <name>ATP</name>
        <dbReference type="ChEBI" id="CHEBI:30616"/>
    </ligand>
</feature>
<keyword evidence="5 9" id="KW-0067">ATP-binding</keyword>
<comment type="pathway">
    <text evidence="9">Cofactor biosynthesis; coenzyme A biosynthesis; CoA from (R)-pantothenate: step 4/5.</text>
</comment>
<dbReference type="NCBIfam" id="TIGR00125">
    <property type="entry name" value="cyt_tran_rel"/>
    <property type="match status" value="1"/>
</dbReference>
<evidence type="ECO:0000256" key="3">
    <source>
        <dbReference type="ARBA" id="ARBA00022695"/>
    </source>
</evidence>
<dbReference type="InterPro" id="IPR004821">
    <property type="entry name" value="Cyt_trans-like"/>
</dbReference>
<dbReference type="HAMAP" id="MF_00151">
    <property type="entry name" value="PPAT_bact"/>
    <property type="match status" value="1"/>
</dbReference>
<evidence type="ECO:0000256" key="2">
    <source>
        <dbReference type="ARBA" id="ARBA00022679"/>
    </source>
</evidence>
<dbReference type="Pfam" id="PF01467">
    <property type="entry name" value="CTP_transf_like"/>
    <property type="match status" value="1"/>
</dbReference>
<comment type="caution">
    <text evidence="11">The sequence shown here is derived from an EMBL/GenBank/DDBJ whole genome shotgun (WGS) entry which is preliminary data.</text>
</comment>
<keyword evidence="4 9" id="KW-0547">Nucleotide-binding</keyword>
<dbReference type="InterPro" id="IPR001980">
    <property type="entry name" value="PPAT"/>
</dbReference>
<evidence type="ECO:0000256" key="6">
    <source>
        <dbReference type="ARBA" id="ARBA00022842"/>
    </source>
</evidence>
<evidence type="ECO:0000256" key="7">
    <source>
        <dbReference type="ARBA" id="ARBA00022993"/>
    </source>
</evidence>
<comment type="subcellular location">
    <subcellularLocation>
        <location evidence="9">Cytoplasm</location>
    </subcellularLocation>
</comment>
<feature type="site" description="Transition state stabilizer" evidence="9">
    <location>
        <position position="22"/>
    </location>
</feature>
<feature type="binding site" evidence="9">
    <location>
        <begin position="94"/>
        <end position="96"/>
    </location>
    <ligand>
        <name>ATP</name>
        <dbReference type="ChEBI" id="CHEBI:30616"/>
    </ligand>
</feature>
<reference evidence="11 12" key="1">
    <citation type="submission" date="2021-01" db="EMBL/GenBank/DDBJ databases">
        <title>Whole genome shotgun sequence of Asanoa iriomotensis NBRC 100142.</title>
        <authorList>
            <person name="Komaki H."/>
            <person name="Tamura T."/>
        </authorList>
    </citation>
    <scope>NUCLEOTIDE SEQUENCE [LARGE SCALE GENOMIC DNA]</scope>
    <source>
        <strain evidence="11 12">NBRC 100142</strain>
    </source>
</reference>
<dbReference type="EMBL" id="BONC01000009">
    <property type="protein sequence ID" value="GIF55692.1"/>
    <property type="molecule type" value="Genomic_DNA"/>
</dbReference>
<dbReference type="GO" id="GO:0016779">
    <property type="term" value="F:nucleotidyltransferase activity"/>
    <property type="evidence" value="ECO:0007669"/>
    <property type="project" value="UniProtKB-KW"/>
</dbReference>
<dbReference type="PANTHER" id="PTHR21342:SF1">
    <property type="entry name" value="PHOSPHOPANTETHEINE ADENYLYLTRANSFERASE"/>
    <property type="match status" value="1"/>
</dbReference>
<comment type="catalytic activity">
    <reaction evidence="8 9">
        <text>(R)-4'-phosphopantetheine + ATP + H(+) = 3'-dephospho-CoA + diphosphate</text>
        <dbReference type="Rhea" id="RHEA:19801"/>
        <dbReference type="ChEBI" id="CHEBI:15378"/>
        <dbReference type="ChEBI" id="CHEBI:30616"/>
        <dbReference type="ChEBI" id="CHEBI:33019"/>
        <dbReference type="ChEBI" id="CHEBI:57328"/>
        <dbReference type="ChEBI" id="CHEBI:61723"/>
        <dbReference type="EC" id="2.7.7.3"/>
    </reaction>
</comment>
<evidence type="ECO:0000256" key="5">
    <source>
        <dbReference type="ARBA" id="ARBA00022840"/>
    </source>
</evidence>
<dbReference type="Gene3D" id="3.40.50.620">
    <property type="entry name" value="HUPs"/>
    <property type="match status" value="1"/>
</dbReference>
<keyword evidence="12" id="KW-1185">Reference proteome</keyword>
<feature type="binding site" evidence="9">
    <location>
        <position position="46"/>
    </location>
    <ligand>
        <name>substrate</name>
    </ligand>
</feature>
<comment type="subunit">
    <text evidence="9">Homohexamer.</text>
</comment>
<dbReference type="RefSeq" id="WP_203701498.1">
    <property type="nucleotide sequence ID" value="NZ_BAAALU010000010.1"/>
</dbReference>
<accession>A0ABQ4BYU0</accession>
<feature type="binding site" evidence="9">
    <location>
        <position position="93"/>
    </location>
    <ligand>
        <name>substrate</name>
    </ligand>
</feature>
<keyword evidence="2 9" id="KW-0808">Transferase</keyword>
<protein>
    <recommendedName>
        <fullName evidence="9">Phosphopantetheine adenylyltransferase</fullName>
        <ecNumber evidence="9">2.7.7.3</ecNumber>
    </recommendedName>
    <alternativeName>
        <fullName evidence="9">Dephospho-CoA pyrophosphorylase</fullName>
    </alternativeName>
    <alternativeName>
        <fullName evidence="9">Pantetheine-phosphate adenylyltransferase</fullName>
        <shortName evidence="9">PPAT</shortName>
    </alternativeName>
</protein>
<comment type="function">
    <text evidence="9">Reversibly transfers an adenylyl group from ATP to 4'-phosphopantetheine, yielding dephospho-CoA (dPCoA) and pyrophosphate.</text>
</comment>
<keyword evidence="3 9" id="KW-0548">Nucleotidyltransferase</keyword>
<feature type="binding site" evidence="9">
    <location>
        <position position="104"/>
    </location>
    <ligand>
        <name>ATP</name>
        <dbReference type="ChEBI" id="CHEBI:30616"/>
    </ligand>
</feature>